<comment type="similarity">
    <text evidence="2">Belongs to the major facilitator superfamily. EmrB family.</text>
</comment>
<proteinExistence type="inferred from homology"/>
<evidence type="ECO:0000256" key="4">
    <source>
        <dbReference type="ARBA" id="ARBA00022475"/>
    </source>
</evidence>
<accession>A0A7I7XRI3</accession>
<sequence length="487" mass="51346">MNATIGELSRGRKMVILASCCLSLLIVSMDMTIVNVAIPSIRADFDASAAHLQWVIDIYTLVLASLLLLSGAAGDRWGRRRVFQIGLTVFAFGSLLCSLAPSIEMLIAARFVQAVGGSMLNPVAMSIITQVFTDRAERARAIGIWGGVVGISMALGPIVGGALIEYVGWRSVFWINLPICALAIVLTAVFVPASRSSTVRDWDPIGQLLGMATLFGMVYVLIEGPSHGWQAPMTVTAGAVAVLAAAGFLYWEGRHHDPFIDLRFFRSIPFASATVIGICAFAAYGAFLFMMSLYLQGHLGYTAMHTGLLYLPLAVGALIFSPLSGRLVARFGSRPSLLVAGTLITGATVLMSLMTAHTQTWQLIVIFAVFGVGFSMVNAPITTAAVSGMPLDRAGAASAVASTSRQVGVSLGVALCGSVAGLAIASPTTNFTAESRPLWVICALLGLVVIVLGLVSTSPRALRSADRLAPLIAGPPERQRRVDAGHR</sequence>
<dbReference type="RefSeq" id="WP_109788645.1">
    <property type="nucleotide sequence ID" value="NZ_AP022612.1"/>
</dbReference>
<dbReference type="EMBL" id="AP022612">
    <property type="protein sequence ID" value="BBZ31805.1"/>
    <property type="molecule type" value="Genomic_DNA"/>
</dbReference>
<name>A0A7I7XRI3_9MYCO</name>
<dbReference type="GO" id="GO:0005886">
    <property type="term" value="C:plasma membrane"/>
    <property type="evidence" value="ECO:0007669"/>
    <property type="project" value="UniProtKB-SubCell"/>
</dbReference>
<comment type="subcellular location">
    <subcellularLocation>
        <location evidence="1">Cell membrane</location>
        <topology evidence="1">Multi-pass membrane protein</topology>
    </subcellularLocation>
</comment>
<evidence type="ECO:0000256" key="6">
    <source>
        <dbReference type="ARBA" id="ARBA00022989"/>
    </source>
</evidence>
<reference evidence="8" key="2">
    <citation type="submission" date="2020-02" db="EMBL/GenBank/DDBJ databases">
        <authorList>
            <person name="Matsumoto Y."/>
            <person name="Motooka D."/>
            <person name="Nakamura S."/>
        </authorList>
    </citation>
    <scope>NUCLEOTIDE SEQUENCE</scope>
    <source>
        <strain evidence="8">JCM 13671</strain>
    </source>
</reference>
<dbReference type="PANTHER" id="PTHR42718">
    <property type="entry name" value="MAJOR FACILITATOR SUPERFAMILY MULTIDRUG TRANSPORTER MFSC"/>
    <property type="match status" value="1"/>
</dbReference>
<evidence type="ECO:0000313" key="8">
    <source>
        <dbReference type="EMBL" id="BBZ31805.1"/>
    </source>
</evidence>
<dbReference type="AlphaFoldDB" id="A0A7I7XRI3"/>
<dbReference type="Gene3D" id="1.20.1720.10">
    <property type="entry name" value="Multidrug resistance protein D"/>
    <property type="match status" value="1"/>
</dbReference>
<evidence type="ECO:0000256" key="2">
    <source>
        <dbReference type="ARBA" id="ARBA00008537"/>
    </source>
</evidence>
<protein>
    <submittedName>
        <fullName evidence="8">MFS transporter</fullName>
    </submittedName>
</protein>
<evidence type="ECO:0000313" key="9">
    <source>
        <dbReference type="Proteomes" id="UP000466931"/>
    </source>
</evidence>
<dbReference type="Pfam" id="PF07690">
    <property type="entry name" value="MFS_1"/>
    <property type="match status" value="1"/>
</dbReference>
<dbReference type="CDD" id="cd17321">
    <property type="entry name" value="MFS_MMR_MDR_like"/>
    <property type="match status" value="1"/>
</dbReference>
<dbReference type="InterPro" id="IPR036259">
    <property type="entry name" value="MFS_trans_sf"/>
</dbReference>
<dbReference type="PANTHER" id="PTHR42718:SF9">
    <property type="entry name" value="MAJOR FACILITATOR SUPERFAMILY MULTIDRUG TRANSPORTER MFSC"/>
    <property type="match status" value="1"/>
</dbReference>
<keyword evidence="4" id="KW-1003">Cell membrane</keyword>
<dbReference type="InterPro" id="IPR004638">
    <property type="entry name" value="EmrB-like"/>
</dbReference>
<keyword evidence="9" id="KW-1185">Reference proteome</keyword>
<keyword evidence="5" id="KW-0812">Transmembrane</keyword>
<dbReference type="InterPro" id="IPR011701">
    <property type="entry name" value="MFS"/>
</dbReference>
<dbReference type="InterPro" id="IPR020846">
    <property type="entry name" value="MFS_dom"/>
</dbReference>
<keyword evidence="3" id="KW-0813">Transport</keyword>
<dbReference type="SUPFAM" id="SSF103473">
    <property type="entry name" value="MFS general substrate transporter"/>
    <property type="match status" value="1"/>
</dbReference>
<evidence type="ECO:0000256" key="1">
    <source>
        <dbReference type="ARBA" id="ARBA00004651"/>
    </source>
</evidence>
<evidence type="ECO:0000256" key="7">
    <source>
        <dbReference type="ARBA" id="ARBA00023136"/>
    </source>
</evidence>
<gene>
    <name evidence="8" type="ORF">MCNF_04100</name>
</gene>
<dbReference type="NCBIfam" id="TIGR00711">
    <property type="entry name" value="efflux_EmrB"/>
    <property type="match status" value="1"/>
</dbReference>
<organism evidence="8 9">
    <name type="scientific">Mycolicibacterium confluentis</name>
    <dbReference type="NCBI Taxonomy" id="28047"/>
    <lineage>
        <taxon>Bacteria</taxon>
        <taxon>Bacillati</taxon>
        <taxon>Actinomycetota</taxon>
        <taxon>Actinomycetes</taxon>
        <taxon>Mycobacteriales</taxon>
        <taxon>Mycobacteriaceae</taxon>
        <taxon>Mycolicibacterium</taxon>
    </lineage>
</organism>
<dbReference type="PRINTS" id="PR01036">
    <property type="entry name" value="TCRTETB"/>
</dbReference>
<dbReference type="GO" id="GO:0022857">
    <property type="term" value="F:transmembrane transporter activity"/>
    <property type="evidence" value="ECO:0007669"/>
    <property type="project" value="InterPro"/>
</dbReference>
<dbReference type="PROSITE" id="PS50850">
    <property type="entry name" value="MFS"/>
    <property type="match status" value="1"/>
</dbReference>
<evidence type="ECO:0000256" key="3">
    <source>
        <dbReference type="ARBA" id="ARBA00022448"/>
    </source>
</evidence>
<keyword evidence="6" id="KW-1133">Transmembrane helix</keyword>
<reference evidence="8" key="1">
    <citation type="journal article" date="2019" name="Emerg. Microbes Infect.">
        <title>Comprehensive subspecies identification of 175 nontuberculous mycobacteria species based on 7547 genomic profiles.</title>
        <authorList>
            <person name="Matsumoto Y."/>
            <person name="Kinjo T."/>
            <person name="Motooka D."/>
            <person name="Nabeya D."/>
            <person name="Jung N."/>
            <person name="Uechi K."/>
            <person name="Horii T."/>
            <person name="Iida T."/>
            <person name="Fujita J."/>
            <person name="Nakamura S."/>
        </authorList>
    </citation>
    <scope>NUCLEOTIDE SEQUENCE [LARGE SCALE GENOMIC DNA]</scope>
    <source>
        <strain evidence="8">JCM 13671</strain>
    </source>
</reference>
<dbReference type="OrthoDB" id="9781469at2"/>
<evidence type="ECO:0000256" key="5">
    <source>
        <dbReference type="ARBA" id="ARBA00022692"/>
    </source>
</evidence>
<keyword evidence="7" id="KW-0472">Membrane</keyword>
<dbReference type="Gene3D" id="1.20.1250.20">
    <property type="entry name" value="MFS general substrate transporter like domains"/>
    <property type="match status" value="1"/>
</dbReference>
<dbReference type="Proteomes" id="UP000466931">
    <property type="component" value="Chromosome"/>
</dbReference>